<dbReference type="EC" id="3.1.1.23" evidence="2"/>
<dbReference type="Gene3D" id="3.40.50.1820">
    <property type="entry name" value="alpha/beta hydrolase"/>
    <property type="match status" value="1"/>
</dbReference>
<accession>A0ABM9W1R1</accession>
<evidence type="ECO:0000259" key="1">
    <source>
        <dbReference type="Pfam" id="PF12146"/>
    </source>
</evidence>
<reference evidence="2 3" key="1">
    <citation type="submission" date="2016-01" db="EMBL/GenBank/DDBJ databases">
        <authorList>
            <person name="Brown R."/>
        </authorList>
    </citation>
    <scope>NUCLEOTIDE SEQUENCE [LARGE SCALE GENOMIC DNA]</scope>
    <source>
        <strain evidence="2">Sporomusa sphaeroides DSM 2875</strain>
    </source>
</reference>
<keyword evidence="3" id="KW-1185">Reference proteome</keyword>
<name>A0ABM9W1R1_9FIRM</name>
<feature type="domain" description="Serine aminopeptidase S33" evidence="1">
    <location>
        <begin position="12"/>
        <end position="246"/>
    </location>
</feature>
<dbReference type="SUPFAM" id="SSF53474">
    <property type="entry name" value="alpha/beta-Hydrolases"/>
    <property type="match status" value="1"/>
</dbReference>
<dbReference type="Pfam" id="PF12146">
    <property type="entry name" value="Hydrolase_4"/>
    <property type="match status" value="1"/>
</dbReference>
<dbReference type="Proteomes" id="UP000245702">
    <property type="component" value="Unassembled WGS sequence"/>
</dbReference>
<organism evidence="2 3">
    <name type="scientific">Sporomusa sphaeroides DSM 2875</name>
    <dbReference type="NCBI Taxonomy" id="1337886"/>
    <lineage>
        <taxon>Bacteria</taxon>
        <taxon>Bacillati</taxon>
        <taxon>Bacillota</taxon>
        <taxon>Negativicutes</taxon>
        <taxon>Selenomonadales</taxon>
        <taxon>Sporomusaceae</taxon>
        <taxon>Sporomusa</taxon>
    </lineage>
</organism>
<protein>
    <submittedName>
        <fullName evidence="2">Thermostable monoacylglycerol lipase</fullName>
        <ecNumber evidence="2">3.1.1.23</ecNumber>
    </submittedName>
</protein>
<proteinExistence type="predicted"/>
<dbReference type="EMBL" id="FCOW01000006">
    <property type="protein sequence ID" value="CVK18850.1"/>
    <property type="molecule type" value="Genomic_DNA"/>
</dbReference>
<gene>
    <name evidence="2" type="ORF">SSPH_01494</name>
</gene>
<dbReference type="InterPro" id="IPR029058">
    <property type="entry name" value="AB_hydrolase_fold"/>
</dbReference>
<dbReference type="InterPro" id="IPR022742">
    <property type="entry name" value="Hydrolase_4"/>
</dbReference>
<sequence>MGLLWPGGPVGVILVHGLTGTPTELSGIAKDLNAYGFTVFCPLLAGHCVAEAELLQTTWADWSKSVEEAFFAFSEHADVIFAGGISAGAVLSLRLAQTFPGRIRALSLYSTTLWWDGWSIPRLSFLLPLVLRLPYIGKRYRFEEAWPYGIKNKRLRERVHAQMISGDPAAAGFAGTPGRSLRELWRLVDLVKVNLPQIKIPTLLVHARDDDIASIRNAIYIKEHISGPSRLIALEDSYHMITIDQERRQVGMETARYFVEQLSRQEKEKLAQHERKPGQLQTLLEAAEYRERPPQELLQGLSKRRNWL</sequence>
<comment type="caution">
    <text evidence="2">The sequence shown here is derived from an EMBL/GenBank/DDBJ whole genome shotgun (WGS) entry which is preliminary data.</text>
</comment>
<evidence type="ECO:0000313" key="2">
    <source>
        <dbReference type="EMBL" id="CVK18850.1"/>
    </source>
</evidence>
<keyword evidence="2" id="KW-0378">Hydrolase</keyword>
<evidence type="ECO:0000313" key="3">
    <source>
        <dbReference type="Proteomes" id="UP000245702"/>
    </source>
</evidence>
<dbReference type="GO" id="GO:0047372">
    <property type="term" value="F:monoacylglycerol lipase activity"/>
    <property type="evidence" value="ECO:0007669"/>
    <property type="project" value="UniProtKB-EC"/>
</dbReference>